<protein>
    <recommendedName>
        <fullName evidence="6">Protein transport protein sec16</fullName>
    </recommendedName>
</protein>
<keyword evidence="6" id="KW-0653">Protein transport</keyword>
<evidence type="ECO:0000256" key="4">
    <source>
        <dbReference type="ARBA" id="ARBA00022892"/>
    </source>
</evidence>
<feature type="region of interest" description="Disordered" evidence="7">
    <location>
        <begin position="293"/>
        <end position="404"/>
    </location>
</feature>
<dbReference type="GO" id="GO:0007030">
    <property type="term" value="P:Golgi organization"/>
    <property type="evidence" value="ECO:0007669"/>
    <property type="project" value="TreeGrafter"/>
</dbReference>
<comment type="subcellular location">
    <subcellularLocation>
        <location evidence="6">Endoplasmic reticulum membrane</location>
    </subcellularLocation>
</comment>
<feature type="domain" description="Sec16 Sec23-binding" evidence="8">
    <location>
        <begin position="615"/>
        <end position="873"/>
    </location>
</feature>
<dbReference type="GO" id="GO:0012507">
    <property type="term" value="C:ER to Golgi transport vesicle membrane"/>
    <property type="evidence" value="ECO:0007669"/>
    <property type="project" value="TreeGrafter"/>
</dbReference>
<feature type="compositionally biased region" description="Low complexity" evidence="7">
    <location>
        <begin position="25"/>
        <end position="35"/>
    </location>
</feature>
<comment type="similarity">
    <text evidence="1 6">Belongs to the SEC16 family.</text>
</comment>
<feature type="region of interest" description="Disordered" evidence="7">
    <location>
        <begin position="1062"/>
        <end position="1087"/>
    </location>
</feature>
<keyword evidence="6" id="KW-0072">Autophagy</keyword>
<evidence type="ECO:0000256" key="2">
    <source>
        <dbReference type="ARBA" id="ARBA00022448"/>
    </source>
</evidence>
<evidence type="ECO:0000313" key="11">
    <source>
        <dbReference type="Proteomes" id="UP000717515"/>
    </source>
</evidence>
<evidence type="ECO:0000256" key="3">
    <source>
        <dbReference type="ARBA" id="ARBA00022824"/>
    </source>
</evidence>
<dbReference type="GO" id="GO:0070971">
    <property type="term" value="C:endoplasmic reticulum exit site"/>
    <property type="evidence" value="ECO:0007669"/>
    <property type="project" value="TreeGrafter"/>
</dbReference>
<feature type="region of interest" description="Disordered" evidence="7">
    <location>
        <begin position="1161"/>
        <end position="1180"/>
    </location>
</feature>
<feature type="compositionally biased region" description="Low complexity" evidence="7">
    <location>
        <begin position="47"/>
        <end position="74"/>
    </location>
</feature>
<feature type="compositionally biased region" description="Polar residues" evidence="7">
    <location>
        <begin position="1337"/>
        <end position="1359"/>
    </location>
</feature>
<comment type="function">
    <text evidence="5 6">Involved in the initiation of assembly of the COPII coat required for the formation of transport vesicles from the endoplasmic reticulum (ER) and the selection of cargo molecules. Also involved in autophagy.</text>
</comment>
<keyword evidence="2 6" id="KW-0813">Transport</keyword>
<evidence type="ECO:0000256" key="5">
    <source>
        <dbReference type="ARBA" id="ARBA00024687"/>
    </source>
</evidence>
<dbReference type="PANTHER" id="PTHR13402:SF6">
    <property type="entry name" value="SECRETORY 16, ISOFORM I"/>
    <property type="match status" value="1"/>
</dbReference>
<dbReference type="EMBL" id="JAIFTL010000062">
    <property type="protein sequence ID" value="KAG9324600.1"/>
    <property type="molecule type" value="Genomic_DNA"/>
</dbReference>
<feature type="compositionally biased region" description="Low complexity" evidence="7">
    <location>
        <begin position="1407"/>
        <end position="1487"/>
    </location>
</feature>
<dbReference type="Gene3D" id="1.25.40.1030">
    <property type="match status" value="1"/>
</dbReference>
<keyword evidence="6" id="KW-0472">Membrane</keyword>
<feature type="compositionally biased region" description="Low complexity" evidence="7">
    <location>
        <begin position="1295"/>
        <end position="1319"/>
    </location>
</feature>
<feature type="region of interest" description="Disordered" evidence="7">
    <location>
        <begin position="1295"/>
        <end position="1487"/>
    </location>
</feature>
<evidence type="ECO:0000256" key="1">
    <source>
        <dbReference type="ARBA" id="ARBA00005927"/>
    </source>
</evidence>
<feature type="compositionally biased region" description="Polar residues" evidence="7">
    <location>
        <begin position="1069"/>
        <end position="1081"/>
    </location>
</feature>
<dbReference type="Pfam" id="PF12931">
    <property type="entry name" value="TPR_Sec16"/>
    <property type="match status" value="1"/>
</dbReference>
<dbReference type="Proteomes" id="UP000717515">
    <property type="component" value="Unassembled WGS sequence"/>
</dbReference>
<feature type="region of interest" description="Disordered" evidence="7">
    <location>
        <begin position="1666"/>
        <end position="1851"/>
    </location>
</feature>
<dbReference type="InterPro" id="IPR024340">
    <property type="entry name" value="Sec16_CCD"/>
</dbReference>
<evidence type="ECO:0000256" key="6">
    <source>
        <dbReference type="RuleBase" id="RU364101"/>
    </source>
</evidence>
<feature type="region of interest" description="Disordered" evidence="7">
    <location>
        <begin position="1"/>
        <end position="221"/>
    </location>
</feature>
<feature type="region of interest" description="Disordered" evidence="7">
    <location>
        <begin position="906"/>
        <end position="969"/>
    </location>
</feature>
<dbReference type="GO" id="GO:0006914">
    <property type="term" value="P:autophagy"/>
    <property type="evidence" value="ECO:0007669"/>
    <property type="project" value="UniProtKB-KW"/>
</dbReference>
<reference evidence="10" key="1">
    <citation type="submission" date="2021-07" db="EMBL/GenBank/DDBJ databases">
        <title>Draft genome of Mortierella alpina, strain LL118, isolated from an aspen leaf litter sample.</title>
        <authorList>
            <person name="Yang S."/>
            <person name="Vinatzer B.A."/>
        </authorList>
    </citation>
    <scope>NUCLEOTIDE SEQUENCE</scope>
    <source>
        <strain evidence="10">LL118</strain>
    </source>
</reference>
<dbReference type="PANTHER" id="PTHR13402">
    <property type="entry name" value="RGPR-RELATED"/>
    <property type="match status" value="1"/>
</dbReference>
<name>A0A9P8A879_MORAP</name>
<evidence type="ECO:0000259" key="8">
    <source>
        <dbReference type="Pfam" id="PF12931"/>
    </source>
</evidence>
<evidence type="ECO:0000259" key="9">
    <source>
        <dbReference type="Pfam" id="PF12932"/>
    </source>
</evidence>
<dbReference type="Pfam" id="PF12932">
    <property type="entry name" value="Sec16"/>
    <property type="match status" value="1"/>
</dbReference>
<dbReference type="CDD" id="cd09233">
    <property type="entry name" value="ACE1-Sec16-like"/>
    <property type="match status" value="1"/>
</dbReference>
<dbReference type="GO" id="GO:0070973">
    <property type="term" value="P:protein localization to endoplasmic reticulum exit site"/>
    <property type="evidence" value="ECO:0007669"/>
    <property type="project" value="TreeGrafter"/>
</dbReference>
<feature type="compositionally biased region" description="Pro residues" evidence="7">
    <location>
        <begin position="36"/>
        <end position="46"/>
    </location>
</feature>
<proteinExistence type="inferred from homology"/>
<sequence length="1851" mass="201248">MNQSPFAPAADLFASPPTSNLIFNQAQAPPQGYQPQPGPPPPPPPAQAQAQAQAQPIVQAPPQAQAPVQQQQQPPRFPPQQSPKQPSLTQVPQAQQAQQAQQAPLAPPPQRQPSLPSPQQQHQHQQHPPVQQQQYYQAPSRQGSISTQGPPLGLPRHSPIAPGPHGPSPAQHGFDRSAGQLPPIPRTSMATPRQGPLSGPLSASSTYQGTSPYANHVPPKTPLLTAIQTPLMLPAQTLQSYQSSRTPYMGPVRNQFGSSSQLLLEPCPYAECGGENKPHAKFCSECGRSISTASRSATPSLGHYAEFPGSAAPPMPSLDRMNSYHEQQPQHQQQLDQQPQPAETYTGYTQDTENYQQQQQQPDYTQDQQQYGYSEDQQQQQQEQQQPYDQGYDQTYDQNYGQGYSDAAYYDQNQQVYDPATGQYVDTYAQQDQIVPEPEPEPEEEYIDDPLNRINGCPLIAFGFGGKIMTSFPRTVQRFDSATSNMITKKYPGDLQLEHIKDILQGDKAVSTYPGPLLMDSSVQMKNKRKDVLKMIEDKIKEFEHEPESGLDAHHVLIWRLFKVMFEQDGALVGGAKVDEAVRSVLLSIPLSVYPAQPSQEPTSPLRTSASMDVLQDLLRNGDRAGAVRYAMSSSLWAHALVISSCVNKELWKEAVNGFVNQELTSGGGDVQANGREALRVLYALFSGQTQTAITELIPLHLRAPAEVAQDDAPIDDDQFVTGASLSLMKPAEEHTEGSKVPSTSLGQWRDTLVMILSNRTSGDQTAISSLGDLLLKEGWVEAAHICYLLSPQSSVHSGPDAQLNRLVLIGADANPHGAFPFYKNVEAFQKTEIYEFACALRSAGATGGLPFLQAYKLIYVWTLVELGMFSEAGSEGWFTKKVPKPTIGGIFDALDNKISKFIAGDNDQPKPVVAEPTTNAAETGPFANAPALPDLSNIPARTASRSSNGVRQGPPAANTSRRSSGLGRASLDVPKIDTYSHLQAAVPHTDAVQEAVQEAVPTFDGTAAQDPAYDNYAGYDQNAQYGAEMYPQGDYSNTGYEPENQGYTYDSAQTYGETYQAEDGSAYPQDQAQDQLQSDVAGQEYQQQTYGGEENLQTQSGYEGQYDAQYNAQYDASQYEQPAHETTAGETVAALAIHPDVVPASADSAQFSTMAVLGSEKPSVDGHPDVTAADASAESAAPAGEYDANYGQYAEGAEGTFGNTAYAGEYQQDGYQQGEYQQDAYQQGEYQQDAYQQGEYQQDGYQQGEYQQGEYQPGDYQQGDYQQGEYQQGEYQDAYQQGEDQAEQYQQDNAVYAEQQYSEQQQYDQSVYQDQSQAPVVEGADQGLGAEYSDLAYQSQSIEEPQQVLEDSTAQANPVSEIAPQTAEQVQEVLADEPTFEQQSSAEDTAPLEPAVAATAHAANIEQDGYQQDGYQQGEYQQDEYQQGDYQQGDYSQADYQQGEYAQDGYQQGDYQQGDYQQADYQQGEYAQDGYQQADYQQGDYQQGDYQQADYQQGEYQQGEYAQDGYQQGDYQQGDYQQGDYQQGEYTPEGYQQEEQHTGTEAEQTSTEPGVLPVTSEYQDQAEFNASGVYQGHPNGAEYSTEGEQPQQDYASNNNAWWGNGEGAYSDPNATEQLPLPVEGQAPVEDGSQANYEEGQFISFGAVPTIPSFGQPAVPVNNTSNQHQHAFDDGDDLGMGNNALKKEKPAVAAEDGNSANAAGEASQDANAAMGDGSDESKAGWWPKIALFGGEKRELTPKPVKANLGEESSFYFDKEQKRWVNKKGGSESSSTSEALPPPPKSGTPAASAAASSGPSPVAGGPPVMNRGPPSSGGPVPPAGGPPGPRPGAGSTARRGARAKYVDVLNPQ</sequence>
<feature type="compositionally biased region" description="Low complexity" evidence="7">
    <location>
        <begin position="82"/>
        <end position="104"/>
    </location>
</feature>
<comment type="caution">
    <text evidence="10">The sequence shown here is derived from an EMBL/GenBank/DDBJ whole genome shotgun (WGS) entry which is preliminary data.</text>
</comment>
<feature type="compositionally biased region" description="Low complexity" evidence="7">
    <location>
        <begin position="1786"/>
        <end position="1817"/>
    </location>
</feature>
<feature type="compositionally biased region" description="Polar residues" evidence="7">
    <location>
        <begin position="201"/>
        <end position="213"/>
    </location>
</feature>
<feature type="compositionally biased region" description="Low complexity" evidence="7">
    <location>
        <begin position="327"/>
        <end position="341"/>
    </location>
</feature>
<feature type="compositionally biased region" description="Low complexity" evidence="7">
    <location>
        <begin position="348"/>
        <end position="404"/>
    </location>
</feature>
<feature type="compositionally biased region" description="Pro residues" evidence="7">
    <location>
        <begin position="1818"/>
        <end position="1829"/>
    </location>
</feature>
<organism evidence="10 11">
    <name type="scientific">Mortierella alpina</name>
    <name type="common">Oleaginous fungus</name>
    <name type="synonym">Mortierella renispora</name>
    <dbReference type="NCBI Taxonomy" id="64518"/>
    <lineage>
        <taxon>Eukaryota</taxon>
        <taxon>Fungi</taxon>
        <taxon>Fungi incertae sedis</taxon>
        <taxon>Mucoromycota</taxon>
        <taxon>Mortierellomycotina</taxon>
        <taxon>Mortierellomycetes</taxon>
        <taxon>Mortierellales</taxon>
        <taxon>Mortierellaceae</taxon>
        <taxon>Mortierella</taxon>
    </lineage>
</organism>
<evidence type="ECO:0000256" key="7">
    <source>
        <dbReference type="SAM" id="MobiDB-lite"/>
    </source>
</evidence>
<feature type="domain" description="Sec16 central conserved" evidence="9">
    <location>
        <begin position="457"/>
        <end position="570"/>
    </location>
</feature>
<feature type="compositionally biased region" description="Low complexity" evidence="7">
    <location>
        <begin position="1766"/>
        <end position="1778"/>
    </location>
</feature>
<feature type="region of interest" description="Disordered" evidence="7">
    <location>
        <begin position="1572"/>
        <end position="1620"/>
    </location>
</feature>
<dbReference type="GO" id="GO:0016192">
    <property type="term" value="P:vesicle-mediated transport"/>
    <property type="evidence" value="ECO:0007669"/>
    <property type="project" value="UniProtKB-KW"/>
</dbReference>
<dbReference type="GO" id="GO:0005789">
    <property type="term" value="C:endoplasmic reticulum membrane"/>
    <property type="evidence" value="ECO:0007669"/>
    <property type="project" value="UniProtKB-SubCell"/>
</dbReference>
<dbReference type="GO" id="GO:0015031">
    <property type="term" value="P:protein transport"/>
    <property type="evidence" value="ECO:0007669"/>
    <property type="project" value="UniProtKB-KW"/>
</dbReference>
<evidence type="ECO:0000313" key="10">
    <source>
        <dbReference type="EMBL" id="KAG9324600.1"/>
    </source>
</evidence>
<keyword evidence="3 6" id="KW-0256">Endoplasmic reticulum</keyword>
<dbReference type="InterPro" id="IPR024298">
    <property type="entry name" value="Sec16_Sec23-bd"/>
</dbReference>
<keyword evidence="4 6" id="KW-0931">ER-Golgi transport</keyword>
<gene>
    <name evidence="10" type="ORF">KVV02_004094</name>
</gene>
<feature type="compositionally biased region" description="Low complexity" evidence="7">
    <location>
        <begin position="112"/>
        <end position="142"/>
    </location>
</feature>
<feature type="compositionally biased region" description="Polar residues" evidence="7">
    <location>
        <begin position="1587"/>
        <end position="1597"/>
    </location>
</feature>
<accession>A0A9P8A879</accession>